<proteinExistence type="predicted"/>
<dbReference type="AlphaFoldDB" id="A0A5J4W2C1"/>
<evidence type="ECO:0000313" key="1">
    <source>
        <dbReference type="EMBL" id="KAA6388852.1"/>
    </source>
</evidence>
<accession>A0A5J4W2C1</accession>
<dbReference type="Proteomes" id="UP000324800">
    <property type="component" value="Unassembled WGS sequence"/>
</dbReference>
<gene>
    <name evidence="1" type="ORF">EZS28_015620</name>
</gene>
<protein>
    <submittedName>
        <fullName evidence="1">Uncharacterized protein</fullName>
    </submittedName>
</protein>
<dbReference type="EMBL" id="SNRW01003820">
    <property type="protein sequence ID" value="KAA6388852.1"/>
    <property type="molecule type" value="Genomic_DNA"/>
</dbReference>
<reference evidence="1 2" key="1">
    <citation type="submission" date="2019-03" db="EMBL/GenBank/DDBJ databases">
        <title>Single cell metagenomics reveals metabolic interactions within the superorganism composed of flagellate Streblomastix strix and complex community of Bacteroidetes bacteria on its surface.</title>
        <authorList>
            <person name="Treitli S.C."/>
            <person name="Kolisko M."/>
            <person name="Husnik F."/>
            <person name="Keeling P."/>
            <person name="Hampl V."/>
        </authorList>
    </citation>
    <scope>NUCLEOTIDE SEQUENCE [LARGE SCALE GENOMIC DNA]</scope>
    <source>
        <strain evidence="1">ST1C</strain>
    </source>
</reference>
<sequence>MSETYGGICPEKDTMYRWEKKVQRDWQHRVLHFSSKQTSFIQLENLGRQSLIQLTRNCTGEGYIYGEQLMNQASLASTIELKHQETQLRCLDDQNETITEDLLLRTKPGCIPIILQIECGLLNEKRHQLVQDAQDPLVVKMEDENYSRLKGTQFKTEEECVERAYKILLEIPKQKLKDAFNNWLERAWWVNQNSGAYYLY</sequence>
<comment type="caution">
    <text evidence="1">The sequence shown here is derived from an EMBL/GenBank/DDBJ whole genome shotgun (WGS) entry which is preliminary data.</text>
</comment>
<organism evidence="1 2">
    <name type="scientific">Streblomastix strix</name>
    <dbReference type="NCBI Taxonomy" id="222440"/>
    <lineage>
        <taxon>Eukaryota</taxon>
        <taxon>Metamonada</taxon>
        <taxon>Preaxostyla</taxon>
        <taxon>Oxymonadida</taxon>
        <taxon>Streblomastigidae</taxon>
        <taxon>Streblomastix</taxon>
    </lineage>
</organism>
<name>A0A5J4W2C1_9EUKA</name>
<evidence type="ECO:0000313" key="2">
    <source>
        <dbReference type="Proteomes" id="UP000324800"/>
    </source>
</evidence>